<accession>A0ABU5P0T3</accession>
<comment type="catalytic activity">
    <reaction evidence="11">
        <text>(6R)-5,10-methenyltetrahydrofolate + H2O = (6R)-10-formyltetrahydrofolate + H(+)</text>
        <dbReference type="Rhea" id="RHEA:23700"/>
        <dbReference type="ChEBI" id="CHEBI:15377"/>
        <dbReference type="ChEBI" id="CHEBI:15378"/>
        <dbReference type="ChEBI" id="CHEBI:57455"/>
        <dbReference type="ChEBI" id="CHEBI:195366"/>
        <dbReference type="EC" id="3.5.4.9"/>
    </reaction>
</comment>
<evidence type="ECO:0000256" key="8">
    <source>
        <dbReference type="ARBA" id="ARBA00023102"/>
    </source>
</evidence>
<evidence type="ECO:0000256" key="10">
    <source>
        <dbReference type="ARBA" id="ARBA00023268"/>
    </source>
</evidence>
<dbReference type="HAMAP" id="MF_01576">
    <property type="entry name" value="THF_DHG_CYH"/>
    <property type="match status" value="1"/>
</dbReference>
<dbReference type="EC" id="1.5.1.5" evidence="11"/>
<proteinExistence type="inferred from homology"/>
<dbReference type="GO" id="GO:0004477">
    <property type="term" value="F:methenyltetrahydrofolate cyclohydrolase activity"/>
    <property type="evidence" value="ECO:0007669"/>
    <property type="project" value="UniProtKB-EC"/>
</dbReference>
<dbReference type="PRINTS" id="PR00085">
    <property type="entry name" value="THFDHDRGNASE"/>
</dbReference>
<evidence type="ECO:0000256" key="1">
    <source>
        <dbReference type="ARBA" id="ARBA00004777"/>
    </source>
</evidence>
<evidence type="ECO:0000259" key="13">
    <source>
        <dbReference type="Pfam" id="PF02882"/>
    </source>
</evidence>
<comment type="subunit">
    <text evidence="11">Homodimer.</text>
</comment>
<dbReference type="NCBIfam" id="NF008058">
    <property type="entry name" value="PRK10792.1"/>
    <property type="match status" value="1"/>
</dbReference>
<dbReference type="CDD" id="cd01080">
    <property type="entry name" value="NAD_bind_m-THF_DH_Cyclohyd"/>
    <property type="match status" value="1"/>
</dbReference>
<keyword evidence="9 11" id="KW-0486">Methionine biosynthesis</keyword>
<comment type="caution">
    <text evidence="14">The sequence shown here is derived from an EMBL/GenBank/DDBJ whole genome shotgun (WGS) entry which is preliminary data.</text>
</comment>
<comment type="catalytic activity">
    <reaction evidence="11">
        <text>(6R)-5,10-methylene-5,6,7,8-tetrahydrofolate + NADP(+) = (6R)-5,10-methenyltetrahydrofolate + NADPH</text>
        <dbReference type="Rhea" id="RHEA:22812"/>
        <dbReference type="ChEBI" id="CHEBI:15636"/>
        <dbReference type="ChEBI" id="CHEBI:57455"/>
        <dbReference type="ChEBI" id="CHEBI:57783"/>
        <dbReference type="ChEBI" id="CHEBI:58349"/>
        <dbReference type="EC" id="1.5.1.5"/>
    </reaction>
</comment>
<evidence type="ECO:0000313" key="14">
    <source>
        <dbReference type="EMBL" id="MEA1081660.1"/>
    </source>
</evidence>
<dbReference type="PANTHER" id="PTHR48099:SF5">
    <property type="entry name" value="C-1-TETRAHYDROFOLATE SYNTHASE, CYTOPLASMIC"/>
    <property type="match status" value="1"/>
</dbReference>
<dbReference type="PROSITE" id="PS00767">
    <property type="entry name" value="THF_DHG_CYH_2"/>
    <property type="match status" value="1"/>
</dbReference>
<keyword evidence="3 11" id="KW-0028">Amino-acid biosynthesis</keyword>
<keyword evidence="8 11" id="KW-0368">Histidine biosynthesis</keyword>
<evidence type="ECO:0000256" key="2">
    <source>
        <dbReference type="ARBA" id="ARBA00022563"/>
    </source>
</evidence>
<dbReference type="InterPro" id="IPR020630">
    <property type="entry name" value="THF_DH/CycHdrlase_cat_dom"/>
</dbReference>
<feature type="domain" description="Tetrahydrofolate dehydrogenase/cyclohydrolase catalytic" evidence="12">
    <location>
        <begin position="6"/>
        <end position="121"/>
    </location>
</feature>
<dbReference type="InterPro" id="IPR046346">
    <property type="entry name" value="Aminoacid_DH-like_N_sf"/>
</dbReference>
<evidence type="ECO:0000256" key="9">
    <source>
        <dbReference type="ARBA" id="ARBA00023167"/>
    </source>
</evidence>
<dbReference type="Pfam" id="PF02882">
    <property type="entry name" value="THF_DHG_CYH_C"/>
    <property type="match status" value="1"/>
</dbReference>
<sequence>MSAKLINGKEIAAGVRQQVAAGVEARQQQGLRAPGLAVVLVGDDPASQVYVGNKRKACDQAGILSLSYDLPADTSQEALEALIDELNENPTVDGILVQLPLPDHLDADPILVKIRPDKDVDGFHPYNIGRLMQRKPTLRPCTPAGIITLLDSIDTPYKGQHAVIVGASNIVGRPMSMELLLKGATTTVCHRFTPNLEKFVREADILIAAAGKPGLIKGEWIKPGATVIDVGINRMDDGKLHGDVDFHAAAEQAAYITPVPGGVGPMTIATLLQNTLYAADVLHDD</sequence>
<keyword evidence="7 11" id="KW-0560">Oxidoreductase</keyword>
<keyword evidence="4 11" id="KW-0658">Purine biosynthesis</keyword>
<evidence type="ECO:0000256" key="3">
    <source>
        <dbReference type="ARBA" id="ARBA00022605"/>
    </source>
</evidence>
<reference evidence="14 15" key="1">
    <citation type="submission" date="2023-12" db="EMBL/GenBank/DDBJ databases">
        <title>Marinobacter qingdaonensis sp. nov., isolated from the intertidal sediment of Qingdao, PR China.</title>
        <authorList>
            <person name="Li Y."/>
        </authorList>
    </citation>
    <scope>NUCLEOTIDE SEQUENCE [LARGE SCALE GENOMIC DNA]</scope>
    <source>
        <strain evidence="14 15">ASW11-75</strain>
    </source>
</reference>
<feature type="binding site" evidence="11">
    <location>
        <position position="232"/>
    </location>
    <ligand>
        <name>NADP(+)</name>
        <dbReference type="ChEBI" id="CHEBI:58349"/>
    </ligand>
</feature>
<dbReference type="InterPro" id="IPR000672">
    <property type="entry name" value="THF_DH/CycHdrlase"/>
</dbReference>
<comment type="caution">
    <text evidence="11">Lacks conserved residue(s) required for the propagation of feature annotation.</text>
</comment>
<dbReference type="Gene3D" id="3.40.50.720">
    <property type="entry name" value="NAD(P)-binding Rossmann-like Domain"/>
    <property type="match status" value="1"/>
</dbReference>
<name>A0ABU5P0T3_9GAMM</name>
<dbReference type="PANTHER" id="PTHR48099">
    <property type="entry name" value="C-1-TETRAHYDROFOLATE SYNTHASE, CYTOPLASMIC-RELATED"/>
    <property type="match status" value="1"/>
</dbReference>
<dbReference type="Pfam" id="PF00763">
    <property type="entry name" value="THF_DHG_CYH"/>
    <property type="match status" value="1"/>
</dbReference>
<dbReference type="RefSeq" id="WP_322856110.1">
    <property type="nucleotide sequence ID" value="NZ_JAYDCJ010000003.1"/>
</dbReference>
<dbReference type="InterPro" id="IPR020631">
    <property type="entry name" value="THF_DH/CycHdrlase_NAD-bd_dom"/>
</dbReference>
<keyword evidence="10 11" id="KW-0511">Multifunctional enzyme</keyword>
<keyword evidence="15" id="KW-1185">Reference proteome</keyword>
<evidence type="ECO:0000313" key="15">
    <source>
        <dbReference type="Proteomes" id="UP001305746"/>
    </source>
</evidence>
<dbReference type="GO" id="GO:0004488">
    <property type="term" value="F:methylenetetrahydrofolate dehydrogenase (NADP+) activity"/>
    <property type="evidence" value="ECO:0007669"/>
    <property type="project" value="UniProtKB-EC"/>
</dbReference>
<evidence type="ECO:0000256" key="5">
    <source>
        <dbReference type="ARBA" id="ARBA00022801"/>
    </source>
</evidence>
<feature type="domain" description="Tetrahydrofolate dehydrogenase/cyclohydrolase NAD(P)-binding" evidence="13">
    <location>
        <begin position="140"/>
        <end position="280"/>
    </location>
</feature>
<dbReference type="Proteomes" id="UP001305746">
    <property type="component" value="Unassembled WGS sequence"/>
</dbReference>
<keyword evidence="2 11" id="KW-0554">One-carbon metabolism</keyword>
<feature type="binding site" evidence="11">
    <location>
        <begin position="166"/>
        <end position="168"/>
    </location>
    <ligand>
        <name>NADP(+)</name>
        <dbReference type="ChEBI" id="CHEBI:58349"/>
    </ligand>
</feature>
<protein>
    <recommendedName>
        <fullName evidence="11">Bifunctional protein FolD</fullName>
    </recommendedName>
    <domain>
        <recommendedName>
            <fullName evidence="11">Methylenetetrahydrofolate dehydrogenase</fullName>
            <ecNumber evidence="11">1.5.1.5</ecNumber>
        </recommendedName>
    </domain>
    <domain>
        <recommendedName>
            <fullName evidence="11">Methenyltetrahydrofolate cyclohydrolase</fullName>
            <ecNumber evidence="11">3.5.4.9</ecNumber>
        </recommendedName>
    </domain>
</protein>
<dbReference type="NCBIfam" id="NF010783">
    <property type="entry name" value="PRK14186.1"/>
    <property type="match status" value="1"/>
</dbReference>
<dbReference type="SUPFAM" id="SSF51735">
    <property type="entry name" value="NAD(P)-binding Rossmann-fold domains"/>
    <property type="match status" value="1"/>
</dbReference>
<evidence type="ECO:0000256" key="7">
    <source>
        <dbReference type="ARBA" id="ARBA00023002"/>
    </source>
</evidence>
<dbReference type="EMBL" id="JAYDCJ010000003">
    <property type="protein sequence ID" value="MEA1081660.1"/>
    <property type="molecule type" value="Genomic_DNA"/>
</dbReference>
<keyword evidence="5 11" id="KW-0378">Hydrolase</keyword>
<dbReference type="InterPro" id="IPR020867">
    <property type="entry name" value="THF_DH/CycHdrlase_CS"/>
</dbReference>
<evidence type="ECO:0000256" key="11">
    <source>
        <dbReference type="HAMAP-Rule" id="MF_01576"/>
    </source>
</evidence>
<evidence type="ECO:0000259" key="12">
    <source>
        <dbReference type="Pfam" id="PF00763"/>
    </source>
</evidence>
<evidence type="ECO:0000256" key="6">
    <source>
        <dbReference type="ARBA" id="ARBA00022857"/>
    </source>
</evidence>
<dbReference type="EC" id="3.5.4.9" evidence="11"/>
<comment type="pathway">
    <text evidence="1 11">One-carbon metabolism; tetrahydrofolate interconversion.</text>
</comment>
<dbReference type="SUPFAM" id="SSF53223">
    <property type="entry name" value="Aminoacid dehydrogenase-like, N-terminal domain"/>
    <property type="match status" value="1"/>
</dbReference>
<organism evidence="14 15">
    <name type="scientific">Marinobacter qingdaonensis</name>
    <dbReference type="NCBI Taxonomy" id="3108486"/>
    <lineage>
        <taxon>Bacteria</taxon>
        <taxon>Pseudomonadati</taxon>
        <taxon>Pseudomonadota</taxon>
        <taxon>Gammaproteobacteria</taxon>
        <taxon>Pseudomonadales</taxon>
        <taxon>Marinobacteraceae</taxon>
        <taxon>Marinobacter</taxon>
    </lineage>
</organism>
<comment type="function">
    <text evidence="11">Catalyzes the oxidation of 5,10-methylenetetrahydrofolate to 5,10-methenyltetrahydrofolate and then the hydrolysis of 5,10-methenyltetrahydrofolate to 10-formyltetrahydrofolate.</text>
</comment>
<keyword evidence="6 11" id="KW-0521">NADP</keyword>
<evidence type="ECO:0000256" key="4">
    <source>
        <dbReference type="ARBA" id="ARBA00022755"/>
    </source>
</evidence>
<comment type="similarity">
    <text evidence="11">Belongs to the tetrahydrofolate dehydrogenase/cyclohydrolase family.</text>
</comment>
<gene>
    <name evidence="11 14" type="primary">folD</name>
    <name evidence="14" type="ORF">U5822_13345</name>
</gene>
<dbReference type="InterPro" id="IPR036291">
    <property type="entry name" value="NAD(P)-bd_dom_sf"/>
</dbReference>
<dbReference type="Gene3D" id="3.40.50.10860">
    <property type="entry name" value="Leucine Dehydrogenase, chain A, domain 1"/>
    <property type="match status" value="1"/>
</dbReference>